<proteinExistence type="predicted"/>
<dbReference type="RefSeq" id="WP_260348261.1">
    <property type="nucleotide sequence ID" value="NZ_JAOAOS010000004.1"/>
</dbReference>
<feature type="transmembrane region" description="Helical" evidence="2">
    <location>
        <begin position="6"/>
        <end position="26"/>
    </location>
</feature>
<sequence length="95" mass="10274">MDTGMLVRLGAVIFVAVAITATVVEMTRRDDSAPSRLAPALQPPDDPLRQSLRRCQRLGEAAVSDPECLATWAQSRDRFLGRTPASVAARQNEGP</sequence>
<organism evidence="3 4">
    <name type="scientific">Bosea minatitlanensis</name>
    <dbReference type="NCBI Taxonomy" id="128782"/>
    <lineage>
        <taxon>Bacteria</taxon>
        <taxon>Pseudomonadati</taxon>
        <taxon>Pseudomonadota</taxon>
        <taxon>Alphaproteobacteria</taxon>
        <taxon>Hyphomicrobiales</taxon>
        <taxon>Boseaceae</taxon>
        <taxon>Bosea</taxon>
    </lineage>
</organism>
<keyword evidence="2" id="KW-1133">Transmembrane helix</keyword>
<evidence type="ECO:0000256" key="1">
    <source>
        <dbReference type="SAM" id="MobiDB-lite"/>
    </source>
</evidence>
<dbReference type="InterPro" id="IPR027587">
    <property type="entry name" value="TrbK"/>
</dbReference>
<evidence type="ECO:0000313" key="3">
    <source>
        <dbReference type="EMBL" id="MFC5293843.1"/>
    </source>
</evidence>
<keyword evidence="4" id="KW-1185">Reference proteome</keyword>
<evidence type="ECO:0000313" key="4">
    <source>
        <dbReference type="Proteomes" id="UP001595976"/>
    </source>
</evidence>
<dbReference type="NCBIfam" id="TIGR04360">
    <property type="entry name" value="other_trbK"/>
    <property type="match status" value="1"/>
</dbReference>
<protein>
    <submittedName>
        <fullName evidence="3">Entry exclusion protein TrbK-alt</fullName>
    </submittedName>
</protein>
<comment type="caution">
    <text evidence="3">The sequence shown here is derived from an EMBL/GenBank/DDBJ whole genome shotgun (WGS) entry which is preliminary data.</text>
</comment>
<keyword evidence="2" id="KW-0812">Transmembrane</keyword>
<evidence type="ECO:0000256" key="2">
    <source>
        <dbReference type="SAM" id="Phobius"/>
    </source>
</evidence>
<reference evidence="4" key="1">
    <citation type="journal article" date="2019" name="Int. J. Syst. Evol. Microbiol.">
        <title>The Global Catalogue of Microorganisms (GCM) 10K type strain sequencing project: providing services to taxonomists for standard genome sequencing and annotation.</title>
        <authorList>
            <consortium name="The Broad Institute Genomics Platform"/>
            <consortium name="The Broad Institute Genome Sequencing Center for Infectious Disease"/>
            <person name="Wu L."/>
            <person name="Ma J."/>
        </authorList>
    </citation>
    <scope>NUCLEOTIDE SEQUENCE [LARGE SCALE GENOMIC DNA]</scope>
    <source>
        <strain evidence="4">CGMCC 1.15643</strain>
    </source>
</reference>
<dbReference type="Proteomes" id="UP001595976">
    <property type="component" value="Unassembled WGS sequence"/>
</dbReference>
<gene>
    <name evidence="3" type="primary">trbK-alt</name>
    <name evidence="3" type="ORF">ACFPK2_12670</name>
</gene>
<name>A0ABW0F366_9HYPH</name>
<keyword evidence="2" id="KW-0472">Membrane</keyword>
<accession>A0ABW0F366</accession>
<dbReference type="Pfam" id="PF20084">
    <property type="entry name" value="TrbK"/>
    <property type="match status" value="1"/>
</dbReference>
<dbReference type="EMBL" id="JBHSLI010000004">
    <property type="protein sequence ID" value="MFC5293843.1"/>
    <property type="molecule type" value="Genomic_DNA"/>
</dbReference>
<feature type="region of interest" description="Disordered" evidence="1">
    <location>
        <begin position="29"/>
        <end position="48"/>
    </location>
</feature>